<dbReference type="Proteomes" id="UP000245474">
    <property type="component" value="Unassembled WGS sequence"/>
</dbReference>
<organism evidence="4 5">
    <name type="scientific">Sediminicurvatus halobius</name>
    <dbReference type="NCBI Taxonomy" id="2182432"/>
    <lineage>
        <taxon>Bacteria</taxon>
        <taxon>Pseudomonadati</taxon>
        <taxon>Pseudomonadota</taxon>
        <taxon>Gammaproteobacteria</taxon>
        <taxon>Chromatiales</taxon>
        <taxon>Ectothiorhodospiraceae</taxon>
        <taxon>Sediminicurvatus</taxon>
    </lineage>
</organism>
<evidence type="ECO:0000313" key="5">
    <source>
        <dbReference type="Proteomes" id="UP000245474"/>
    </source>
</evidence>
<evidence type="ECO:0000256" key="1">
    <source>
        <dbReference type="SAM" id="MobiDB-lite"/>
    </source>
</evidence>
<proteinExistence type="predicted"/>
<reference evidence="4 5" key="1">
    <citation type="submission" date="2018-05" db="EMBL/GenBank/DDBJ databases">
        <title>Spiribacter halobius sp. nov., a moderately halophilic bacterium isolated from marine solar saltern.</title>
        <authorList>
            <person name="Zheng W.-S."/>
            <person name="Lu D.-C."/>
            <person name="Du Z.-J."/>
        </authorList>
    </citation>
    <scope>NUCLEOTIDE SEQUENCE [LARGE SCALE GENOMIC DNA]</scope>
    <source>
        <strain evidence="4 5">E85</strain>
    </source>
</reference>
<dbReference type="InterPro" id="IPR007844">
    <property type="entry name" value="AsmA"/>
</dbReference>
<dbReference type="EMBL" id="QFFI01000057">
    <property type="protein sequence ID" value="PWG60992.1"/>
    <property type="molecule type" value="Genomic_DNA"/>
</dbReference>
<accession>A0A2U2MVZ3</accession>
<evidence type="ECO:0000256" key="2">
    <source>
        <dbReference type="SAM" id="Phobius"/>
    </source>
</evidence>
<feature type="region of interest" description="Disordered" evidence="1">
    <location>
        <begin position="683"/>
        <end position="705"/>
    </location>
</feature>
<dbReference type="AlphaFoldDB" id="A0A2U2MVZ3"/>
<sequence length="718" mass="74829">MAGVLKWLAIIVGAVVALVVVLVVGLLLLVDPNDYRDEIAQVVEAQTGREFTIEGDIELTFFPRIGLAVGGVALGDDPAFSDGAFLRADGLNLAVEVMPLLSGTLQLDTITLRRPQVTLIRDEQGRGNWESLAPPAAAAASEPARNAGLVAVSSHEPAGTAHAGGMLADARLAGLRIEQARLVYEDRGAGTSATLDPVNLALNDVQLGAPVAIEGDWQGDVAGTRLDGTLTGSATVSPDFARASAEGLTLAVTAAGDAVPAGEQTATLSTDIEADLQAAVYRLSGLRLEAATAVLEGGVEANAAGSSPVVTGQLTLAETDPQGVFEALDMAPPETRDGNVLQSLSAELALRFAQGVLRVDPIRAKLDDSNLTGWAEVRDFAGPDAAFDLQLDGINVDSYLPPPEEGEAEPAATPGGAAAAGAELIPVEVLRPLVLDGEIRIGEITASGARLSALTASITAADGRLRVHPLTATLYGGSYQGDLRIDATGEPAVVQVNERLSGVQAAPLLSDLAGFDRLLGQGDFSLQATTRAGSVEQLLETLNGEATFRFADGAIRGINIARTLRTAMAQVQGQDTPAATEETPSTDFTQLNGSMRIEGGVVRSDDLALDSPLLRVRGSGSANLVRQEVDYRLTVNVVGSLEGQGGASLEQLRGVPIPLRISGPLTAPEVGVDIAGALRNAQEQRLREETEEGREELEQRLEEESGEIQERLRGLFNR</sequence>
<dbReference type="Pfam" id="PF05170">
    <property type="entry name" value="AsmA"/>
    <property type="match status" value="1"/>
</dbReference>
<dbReference type="PANTHER" id="PTHR30441">
    <property type="entry name" value="DUF748 DOMAIN-CONTAINING PROTEIN"/>
    <property type="match status" value="1"/>
</dbReference>
<keyword evidence="2" id="KW-0472">Membrane</keyword>
<keyword evidence="5" id="KW-1185">Reference proteome</keyword>
<protein>
    <recommendedName>
        <fullName evidence="3">AsmA domain-containing protein</fullName>
    </recommendedName>
</protein>
<dbReference type="OrthoDB" id="9766390at2"/>
<dbReference type="InterPro" id="IPR052894">
    <property type="entry name" value="AsmA-related"/>
</dbReference>
<feature type="compositionally biased region" description="Basic and acidic residues" evidence="1">
    <location>
        <begin position="696"/>
        <end position="705"/>
    </location>
</feature>
<feature type="transmembrane region" description="Helical" evidence="2">
    <location>
        <begin position="7"/>
        <end position="30"/>
    </location>
</feature>
<feature type="domain" description="AsmA" evidence="3">
    <location>
        <begin position="1"/>
        <end position="606"/>
    </location>
</feature>
<keyword evidence="2" id="KW-1133">Transmembrane helix</keyword>
<gene>
    <name evidence="4" type="ORF">DEM34_18755</name>
</gene>
<evidence type="ECO:0000313" key="4">
    <source>
        <dbReference type="EMBL" id="PWG60992.1"/>
    </source>
</evidence>
<dbReference type="GO" id="GO:0090313">
    <property type="term" value="P:regulation of protein targeting to membrane"/>
    <property type="evidence" value="ECO:0007669"/>
    <property type="project" value="TreeGrafter"/>
</dbReference>
<dbReference type="PANTHER" id="PTHR30441:SF4">
    <property type="entry name" value="PROTEIN ASMA"/>
    <property type="match status" value="1"/>
</dbReference>
<evidence type="ECO:0000259" key="3">
    <source>
        <dbReference type="Pfam" id="PF05170"/>
    </source>
</evidence>
<name>A0A2U2MVZ3_9GAMM</name>
<feature type="region of interest" description="Disordered" evidence="1">
    <location>
        <begin position="398"/>
        <end position="417"/>
    </location>
</feature>
<dbReference type="GO" id="GO:0005886">
    <property type="term" value="C:plasma membrane"/>
    <property type="evidence" value="ECO:0007669"/>
    <property type="project" value="TreeGrafter"/>
</dbReference>
<keyword evidence="2" id="KW-0812">Transmembrane</keyword>
<dbReference type="RefSeq" id="WP_109680352.1">
    <property type="nucleotide sequence ID" value="NZ_CP086615.1"/>
</dbReference>
<comment type="caution">
    <text evidence="4">The sequence shown here is derived from an EMBL/GenBank/DDBJ whole genome shotgun (WGS) entry which is preliminary data.</text>
</comment>